<sequence>MAAIMNMVSGRGKGNQQSGFQKTSAYFTPVMRTSVVEEVSDCIGIDFGNSNICVSYYKNQLFHVLRLESKSSAMPACLTLKENEFFVGVAAKNTQKQKTTKLSVFDIRRCLTSGRVEFENIPYNFSQDLFESNGTSIPLGRAITILCHEIKVKVEKELEQSVKNVVLTIPISFKEKHQQILVNACQSIGLKVVKLLFEPVATAITYYVAKENEKKTICVIDFGSGKLDAANISIDNGKITLLNYQSDLKLGGRDFDEKLVNYVLEHLQKTQPQLKLQQKHFTQIREKCIAAKEILTSQIETNIVLDFGDDDDITIPITRDKFEQLCDGLFQRVYDLVNAVVQEGSKYNISDVVLVGGSTRIPKIQKDLQSLFPRNPLNKTVNADEAIAKGAAIFGASITGYIKTLNVVTEIPWDGKSPKQGSKMETFIDDNGKVRRRIIEAAPENNNFDIAREIAEIKKIFEKNDAVNHKLDEDETKKKLIDEITVLLLKAMAPECIAFRQRNQFNIDAFNFLNYCVNDLAKNQCPLPDASILKHNILRASIALDALDVLQKWESAQMVTKYQLLKHEISNLGDPKIIIDDQELAEYGEFIKLYNTWLQQTYTLLKFPPKYYAETTKKEIQKELNRLEKVLKDFHQKPLCFDMTKLQNLIEVLKEKANPKKPVVNQKQYYGNRDW</sequence>
<evidence type="ECO:0000313" key="2">
    <source>
        <dbReference type="WBParaSite" id="PS1159_v2.g22166.t1"/>
    </source>
</evidence>
<protein>
    <submittedName>
        <fullName evidence="2">DnaK protein</fullName>
    </submittedName>
</protein>
<dbReference type="Proteomes" id="UP000887580">
    <property type="component" value="Unplaced"/>
</dbReference>
<organism evidence="1 2">
    <name type="scientific">Panagrolaimus sp. PS1159</name>
    <dbReference type="NCBI Taxonomy" id="55785"/>
    <lineage>
        <taxon>Eukaryota</taxon>
        <taxon>Metazoa</taxon>
        <taxon>Ecdysozoa</taxon>
        <taxon>Nematoda</taxon>
        <taxon>Chromadorea</taxon>
        <taxon>Rhabditida</taxon>
        <taxon>Tylenchina</taxon>
        <taxon>Panagrolaimomorpha</taxon>
        <taxon>Panagrolaimoidea</taxon>
        <taxon>Panagrolaimidae</taxon>
        <taxon>Panagrolaimus</taxon>
    </lineage>
</organism>
<accession>A0AC35FZ56</accession>
<evidence type="ECO:0000313" key="1">
    <source>
        <dbReference type="Proteomes" id="UP000887580"/>
    </source>
</evidence>
<name>A0AC35FZ56_9BILA</name>
<reference evidence="2" key="1">
    <citation type="submission" date="2022-11" db="UniProtKB">
        <authorList>
            <consortium name="WormBaseParasite"/>
        </authorList>
    </citation>
    <scope>IDENTIFICATION</scope>
</reference>
<dbReference type="WBParaSite" id="PS1159_v2.g22166.t1">
    <property type="protein sequence ID" value="PS1159_v2.g22166.t1"/>
    <property type="gene ID" value="PS1159_v2.g22166"/>
</dbReference>
<proteinExistence type="predicted"/>